<dbReference type="PANTHER" id="PTHR15217:SF0">
    <property type="entry name" value="PRE-MRNA-SPLICING REGULATOR WTAP"/>
    <property type="match status" value="1"/>
</dbReference>
<evidence type="ECO:0000313" key="8">
    <source>
        <dbReference type="EMBL" id="KIH63607.1"/>
    </source>
</evidence>
<reference evidence="8 9" key="1">
    <citation type="submission" date="2013-12" db="EMBL/GenBank/DDBJ databases">
        <title>Draft genome of the parsitic nematode Ancylostoma duodenale.</title>
        <authorList>
            <person name="Mitreva M."/>
        </authorList>
    </citation>
    <scope>NUCLEOTIDE SEQUENCE [LARGE SCALE GENOMIC DNA]</scope>
    <source>
        <strain evidence="8 9">Zhejiang</strain>
    </source>
</reference>
<dbReference type="OrthoDB" id="5830834at2759"/>
<keyword evidence="6" id="KW-0175">Coiled coil</keyword>
<protein>
    <submittedName>
        <fullName evidence="8">Uncharacterized protein</fullName>
    </submittedName>
</protein>
<sequence>MKRSGDDCDSSIPAKAFKLNRESLESLDKEALLEKLVSLTDQLNEAKERAKRAKRRESLAYLQLIQNEQKLSDLKRERNDAFYGNGNQRDQLLDPFYYEAYISMKEKVASRDKTIAEQEETINTLKCSEDMKLLYKHIKSREDLSKKHQEYEYNIYRKSLLHNNLNLANSALRAVMKEKKGNLQEIAEKDAKISELYKEIYQLRGELSEDVVFDQIDPDEDTKPQIIRTSAGEAEKRPTVNMMESEDDDDVAILEDNGGIDVDTSILHKTDGSDNAELDRPSGDERSVSVDESAMNPDSVVSFVIVVYVMKRSGDHLRSSSPRKIPRRDREAFEALDKDALIERILSATDELDETNKVINRAKRRETLLRQKAAEKHKEIKDLVKERNNAYFGGVTPGPAQRDQLIDPFFYESFISMKEKITAKDKIISEHQEAIKLLEKNKDSEVLSQFMKTKGMYVKKLRDNERNLRTIATMESNLALVHTTLRAMRQEKRGMKRSGDQLRSSSPRKIPRRDREAFEALDKNALIERILSATDELDETNKLINKAKRRETLLRQKAAEKHKEIKDLTKERNNAYFGGVTPGPAQRDQLIDPFFYESFISMKEKITAKDKIISENQEAIKLLEKNKDSEVLSQFMKTKGMYVKKLRDNERNLRTIATMESNLALVHTTLRAMRQEKRDTESV</sequence>
<dbReference type="InterPro" id="IPR033757">
    <property type="entry name" value="WTAP"/>
</dbReference>
<dbReference type="GO" id="GO:0008380">
    <property type="term" value="P:RNA splicing"/>
    <property type="evidence" value="ECO:0007669"/>
    <property type="project" value="UniProtKB-KW"/>
</dbReference>
<evidence type="ECO:0000256" key="7">
    <source>
        <dbReference type="SAM" id="MobiDB-lite"/>
    </source>
</evidence>
<dbReference type="Proteomes" id="UP000054047">
    <property type="component" value="Unassembled WGS sequence"/>
</dbReference>
<feature type="compositionally biased region" description="Basic and acidic residues" evidence="7">
    <location>
        <begin position="266"/>
        <end position="289"/>
    </location>
</feature>
<organism evidence="8 9">
    <name type="scientific">Ancylostoma duodenale</name>
    <dbReference type="NCBI Taxonomy" id="51022"/>
    <lineage>
        <taxon>Eukaryota</taxon>
        <taxon>Metazoa</taxon>
        <taxon>Ecdysozoa</taxon>
        <taxon>Nematoda</taxon>
        <taxon>Chromadorea</taxon>
        <taxon>Rhabditida</taxon>
        <taxon>Rhabditina</taxon>
        <taxon>Rhabditomorpha</taxon>
        <taxon>Strongyloidea</taxon>
        <taxon>Ancylostomatidae</taxon>
        <taxon>Ancylostomatinae</taxon>
        <taxon>Ancylostoma</taxon>
    </lineage>
</organism>
<name>A0A0C2DLW8_9BILA</name>
<feature type="coiled-coil region" evidence="6">
    <location>
        <begin position="530"/>
        <end position="557"/>
    </location>
</feature>
<evidence type="ECO:0000256" key="6">
    <source>
        <dbReference type="SAM" id="Coils"/>
    </source>
</evidence>
<keyword evidence="3" id="KW-0507">mRNA processing</keyword>
<evidence type="ECO:0000313" key="9">
    <source>
        <dbReference type="Proteomes" id="UP000054047"/>
    </source>
</evidence>
<evidence type="ECO:0000256" key="1">
    <source>
        <dbReference type="ARBA" id="ARBA00004123"/>
    </source>
</evidence>
<dbReference type="GO" id="GO:0006397">
    <property type="term" value="P:mRNA processing"/>
    <property type="evidence" value="ECO:0007669"/>
    <property type="project" value="UniProtKB-KW"/>
</dbReference>
<evidence type="ECO:0000256" key="2">
    <source>
        <dbReference type="ARBA" id="ARBA00010313"/>
    </source>
</evidence>
<dbReference type="GO" id="GO:0005634">
    <property type="term" value="C:nucleus"/>
    <property type="evidence" value="ECO:0007669"/>
    <property type="project" value="UniProtKB-SubCell"/>
</dbReference>
<dbReference type="GO" id="GO:0000381">
    <property type="term" value="P:regulation of alternative mRNA splicing, via spliceosome"/>
    <property type="evidence" value="ECO:0007669"/>
    <property type="project" value="InterPro"/>
</dbReference>
<dbReference type="PANTHER" id="PTHR15217">
    <property type="entry name" value="WILMS' TUMOR 1-ASSOCIATING PROTEIN"/>
    <property type="match status" value="1"/>
</dbReference>
<proteinExistence type="inferred from homology"/>
<comment type="subcellular location">
    <subcellularLocation>
        <location evidence="1">Nucleus</location>
    </subcellularLocation>
</comment>
<dbReference type="GO" id="GO:0016556">
    <property type="term" value="P:mRNA modification"/>
    <property type="evidence" value="ECO:0007669"/>
    <property type="project" value="InterPro"/>
</dbReference>
<dbReference type="EMBL" id="KN728555">
    <property type="protein sequence ID" value="KIH63607.1"/>
    <property type="molecule type" value="Genomic_DNA"/>
</dbReference>
<accession>A0A0C2DLW8</accession>
<dbReference type="AlphaFoldDB" id="A0A0C2DLW8"/>
<feature type="region of interest" description="Disordered" evidence="7">
    <location>
        <begin position="490"/>
        <end position="510"/>
    </location>
</feature>
<feature type="compositionally biased region" description="Basic and acidic residues" evidence="7">
    <location>
        <begin position="490"/>
        <end position="500"/>
    </location>
</feature>
<evidence type="ECO:0000256" key="4">
    <source>
        <dbReference type="ARBA" id="ARBA00023187"/>
    </source>
</evidence>
<keyword evidence="4" id="KW-0508">mRNA splicing</keyword>
<keyword evidence="5" id="KW-0539">Nucleus</keyword>
<evidence type="ECO:0000256" key="3">
    <source>
        <dbReference type="ARBA" id="ARBA00022664"/>
    </source>
</evidence>
<evidence type="ECO:0000256" key="5">
    <source>
        <dbReference type="ARBA" id="ARBA00023242"/>
    </source>
</evidence>
<feature type="region of interest" description="Disordered" evidence="7">
    <location>
        <begin position="263"/>
        <end position="293"/>
    </location>
</feature>
<comment type="similarity">
    <text evidence="2">Belongs to the fl(2)d family.</text>
</comment>
<keyword evidence="9" id="KW-1185">Reference proteome</keyword>
<gene>
    <name evidence="8" type="ORF">ANCDUO_06091</name>
</gene>
<feature type="coiled-coil region" evidence="6">
    <location>
        <begin position="29"/>
        <end position="56"/>
    </location>
</feature>